<proteinExistence type="predicted"/>
<evidence type="ECO:0000259" key="2">
    <source>
        <dbReference type="Pfam" id="PF04773"/>
    </source>
</evidence>
<accession>A0ABR5CRL8</accession>
<reference evidence="4 5" key="1">
    <citation type="submission" date="2015-03" db="EMBL/GenBank/DDBJ databases">
        <title>Draft Genome Sequences of Agrobacterium nepotum Strain 39/7T (= CFBP 7436T = LMG 26435T) and Agrobacterium sp. Strain KFB 330 (= CFBP 8308 = LMG 28674).</title>
        <authorList>
            <person name="Kuzmanovic N."/>
            <person name="Pulawska J."/>
            <person name="Obradovic A."/>
        </authorList>
    </citation>
    <scope>NUCLEOTIDE SEQUENCE [LARGE SCALE GENOMIC DNA]</scope>
    <source>
        <strain evidence="4 5">39/7</strain>
    </source>
</reference>
<feature type="transmembrane region" description="Helical" evidence="1">
    <location>
        <begin position="98"/>
        <end position="115"/>
    </location>
</feature>
<evidence type="ECO:0000313" key="5">
    <source>
        <dbReference type="Proteomes" id="UP000052068"/>
    </source>
</evidence>
<dbReference type="Pfam" id="PF04773">
    <property type="entry name" value="FecR"/>
    <property type="match status" value="1"/>
</dbReference>
<sequence>MTSTNHSSQHRSSSQIRDEAKQWFVALLQAPSVSKQREFEEWLRADPAHFDAYQVVETAWHAAEKPGQRLAQEEADELAGYVRIIDRNKRDRKSLRRLSVLSIFLAFLLGGVIWLERPGLLEDLSADYVTARAERQHITLADGSVVLLDADSALMESHSSTERRVSLLRGGAFFDVKPSQTPFVVEAANGEVSVLGTGFDVRIVEEGVVVTLEHGRVSVRTGEDTVPTILAPGQQVRFGSNGVGAVQNVDLEDALAWRGGRYTFYRARLGDVVREIQRYRKGRIVIATSTLGEERVTGSFSLADTDAALSSLQASVGFRMNTLFGRMTVIGP</sequence>
<dbReference type="InterPro" id="IPR006860">
    <property type="entry name" value="FecR"/>
</dbReference>
<protein>
    <submittedName>
        <fullName evidence="4">Fe2+-dicitrate sensor, membrane component</fullName>
    </submittedName>
</protein>
<dbReference type="PANTHER" id="PTHR30273:SF2">
    <property type="entry name" value="PROTEIN FECR"/>
    <property type="match status" value="1"/>
</dbReference>
<name>A0ABR5CRL8_9HYPH</name>
<keyword evidence="5" id="KW-1185">Reference proteome</keyword>
<evidence type="ECO:0000259" key="3">
    <source>
        <dbReference type="Pfam" id="PF16220"/>
    </source>
</evidence>
<organism evidence="4 5">
    <name type="scientific">Rhizobium nepotum 39/7</name>
    <dbReference type="NCBI Taxonomy" id="1368418"/>
    <lineage>
        <taxon>Bacteria</taxon>
        <taxon>Pseudomonadati</taxon>
        <taxon>Pseudomonadota</taxon>
        <taxon>Alphaproteobacteria</taxon>
        <taxon>Hyphomicrobiales</taxon>
        <taxon>Rhizobiaceae</taxon>
        <taxon>Rhizobium/Agrobacterium group</taxon>
        <taxon>Rhizobium</taxon>
    </lineage>
</organism>
<evidence type="ECO:0000256" key="1">
    <source>
        <dbReference type="SAM" id="Phobius"/>
    </source>
</evidence>
<keyword evidence="1" id="KW-0472">Membrane</keyword>
<dbReference type="RefSeq" id="WP_045020691.1">
    <property type="nucleotide sequence ID" value="NZ_JWJH01000010.1"/>
</dbReference>
<feature type="domain" description="FecR protein" evidence="2">
    <location>
        <begin position="127"/>
        <end position="217"/>
    </location>
</feature>
<dbReference type="Proteomes" id="UP000052068">
    <property type="component" value="Unassembled WGS sequence"/>
</dbReference>
<comment type="caution">
    <text evidence="4">The sequence shown here is derived from an EMBL/GenBank/DDBJ whole genome shotgun (WGS) entry which is preliminary data.</text>
</comment>
<dbReference type="PANTHER" id="PTHR30273">
    <property type="entry name" value="PERIPLASMIC SIGNAL SENSOR AND SIGMA FACTOR ACTIVATOR FECR-RELATED"/>
    <property type="match status" value="1"/>
</dbReference>
<dbReference type="Pfam" id="PF16220">
    <property type="entry name" value="DUF4880"/>
    <property type="match status" value="1"/>
</dbReference>
<keyword evidence="1" id="KW-0812">Transmembrane</keyword>
<dbReference type="Gene3D" id="2.60.120.1440">
    <property type="match status" value="1"/>
</dbReference>
<dbReference type="PIRSF" id="PIRSF018266">
    <property type="entry name" value="FecR"/>
    <property type="match status" value="1"/>
</dbReference>
<keyword evidence="1" id="KW-1133">Transmembrane helix</keyword>
<dbReference type="EMBL" id="JWJH01000010">
    <property type="protein sequence ID" value="KJF67498.1"/>
    <property type="molecule type" value="Genomic_DNA"/>
</dbReference>
<dbReference type="InterPro" id="IPR032623">
    <property type="entry name" value="FecR_N"/>
</dbReference>
<dbReference type="Gene3D" id="3.55.50.30">
    <property type="match status" value="1"/>
</dbReference>
<feature type="domain" description="FecR N-terminal" evidence="3">
    <location>
        <begin position="18"/>
        <end position="58"/>
    </location>
</feature>
<evidence type="ECO:0000313" key="4">
    <source>
        <dbReference type="EMBL" id="KJF67498.1"/>
    </source>
</evidence>
<gene>
    <name evidence="4" type="ORF">RS75_12035</name>
</gene>
<dbReference type="InterPro" id="IPR012373">
    <property type="entry name" value="Ferrdict_sens_TM"/>
</dbReference>